<comment type="caution">
    <text evidence="1">The sequence shown here is derived from an EMBL/GenBank/DDBJ whole genome shotgun (WGS) entry which is preliminary data.</text>
</comment>
<name>A0A2B7VTI6_9BACI</name>
<organism evidence="1 2">
    <name type="scientific">Bacillus toyonensis</name>
    <dbReference type="NCBI Taxonomy" id="155322"/>
    <lineage>
        <taxon>Bacteria</taxon>
        <taxon>Bacillati</taxon>
        <taxon>Bacillota</taxon>
        <taxon>Bacilli</taxon>
        <taxon>Bacillales</taxon>
        <taxon>Bacillaceae</taxon>
        <taxon>Bacillus</taxon>
        <taxon>Bacillus cereus group</taxon>
    </lineage>
</organism>
<dbReference type="Proteomes" id="UP000225320">
    <property type="component" value="Unassembled WGS sequence"/>
</dbReference>
<sequence length="61" mass="7348">MDLVEYQVLLPNKFWDLAKSEDELNQMIKKYFSVGYPHYKIKKVIQNGESRIAICERKWLV</sequence>
<dbReference type="AlphaFoldDB" id="A0A2B7VTI6"/>
<gene>
    <name evidence="1" type="ORF">CON73_16195</name>
</gene>
<protein>
    <submittedName>
        <fullName evidence="1">Uncharacterized protein</fullName>
    </submittedName>
</protein>
<accession>A0A2B7VTI6</accession>
<proteinExistence type="predicted"/>
<evidence type="ECO:0000313" key="1">
    <source>
        <dbReference type="EMBL" id="PGG90543.1"/>
    </source>
</evidence>
<dbReference type="RefSeq" id="WP_098733750.1">
    <property type="nucleotide sequence ID" value="NZ_NUUD01000107.1"/>
</dbReference>
<reference evidence="1 2" key="1">
    <citation type="submission" date="2017-09" db="EMBL/GenBank/DDBJ databases">
        <title>Large-scale bioinformatics analysis of Bacillus genomes uncovers conserved roles of natural products in bacterial physiology.</title>
        <authorList>
            <consortium name="Agbiome Team Llc"/>
            <person name="Bleich R.M."/>
            <person name="Grubbs K.J."/>
            <person name="Santa Maria K.C."/>
            <person name="Allen S.E."/>
            <person name="Farag S."/>
            <person name="Shank E.A."/>
            <person name="Bowers A."/>
        </authorList>
    </citation>
    <scope>NUCLEOTIDE SEQUENCE [LARGE SCALE GENOMIC DNA]</scope>
    <source>
        <strain evidence="1 2">AFS094862</strain>
    </source>
</reference>
<dbReference type="EMBL" id="NVOI01000061">
    <property type="protein sequence ID" value="PGG90543.1"/>
    <property type="molecule type" value="Genomic_DNA"/>
</dbReference>
<evidence type="ECO:0000313" key="2">
    <source>
        <dbReference type="Proteomes" id="UP000225320"/>
    </source>
</evidence>